<dbReference type="CDD" id="cd16664">
    <property type="entry name" value="RING-Ubox_PUB"/>
    <property type="match status" value="1"/>
</dbReference>
<dbReference type="SUPFAM" id="SSF48371">
    <property type="entry name" value="ARM repeat"/>
    <property type="match status" value="1"/>
</dbReference>
<dbReference type="GO" id="GO:0007166">
    <property type="term" value="P:cell surface receptor signaling pathway"/>
    <property type="evidence" value="ECO:0007669"/>
    <property type="project" value="InterPro"/>
</dbReference>
<keyword evidence="6" id="KW-0833">Ubl conjugation pathway</keyword>
<sequence length="686" mass="76017">MALPLTLQSQRRGFMPPPSELSSMSLLKALLDLAHEVVGFPKPRACQRRNAYTITRRIKVLSLLFEEIRDNRWVALPPSALLCLKEMYVMLQRTRYLMEECKEGSSVWLLMQTEDLSAQFHRLTQDLATTLDVMPLKLMDVSDEVREQLELLHRQARRAGTSLDPTEERLRNDVLAVLEEFEKKVTPDAGKLRRIFDSLEIKDARACRREIQLLEDEIRNQSSSGAEGTVSMINSLIGFMRYCKCVLFGVTEMEAEELEKKSKPGISSQDSENCANLHVPDDFKCPISLDLMRDPVIVATGQTYDRVSITRWIEEGHSTCPKSGQKLLHTNLTPNNALRSLIARWCEQQNISFDKPEKSARNTTLESITTTKAALEATKMTAAFLVEKLGTGSPEVKKQVAYELRLLAKCGMDNRACIAEAGAVPLLLPLLSSDDPKSQENAVTALLNLSIYEANKARIVECGCLDPIIRVLKEGRSMVARENAAATLFSLSVIDEYKQIIGEREDAIPALVDLLGKGTARGKRDAATALFNLSIFRGNDVKAVAAGAVPLLVNCLTDDRPCLLDDALAVLAVLARRDEGLVEIRKTSALPRLVDLLRSASSSRGKENAISVLVALCRKGGNDTVNEVTAFPSLVPSMYTLLTTGTPRAKRKARALFRLLQRRESPAAILHSIIASTTANTFTTLR</sequence>
<keyword evidence="4" id="KW-0808">Transferase</keyword>
<dbReference type="Gene3D" id="1.25.10.10">
    <property type="entry name" value="Leucine-rich Repeat Variant"/>
    <property type="match status" value="1"/>
</dbReference>
<dbReference type="InterPro" id="IPR003613">
    <property type="entry name" value="Ubox_domain"/>
</dbReference>
<keyword evidence="5" id="KW-0677">Repeat</keyword>
<protein>
    <recommendedName>
        <fullName evidence="7">U-box domain-containing protein 12</fullName>
        <ecNumber evidence="3">2.3.2.27</ecNumber>
    </recommendedName>
    <alternativeName>
        <fullName evidence="8">Plant U-box protein 12</fullName>
    </alternativeName>
    <alternativeName>
        <fullName evidence="9">RING-type E3 ubiquitin transferase PUB12</fullName>
    </alternativeName>
</protein>
<dbReference type="CDD" id="cd21037">
    <property type="entry name" value="MLKL_NTD"/>
    <property type="match status" value="1"/>
</dbReference>
<dbReference type="PANTHER" id="PTHR23315:SF224">
    <property type="entry name" value="U-BOX DOMAIN-CONTAINING PROTEIN 1"/>
    <property type="match status" value="1"/>
</dbReference>
<dbReference type="InterPro" id="IPR058678">
    <property type="entry name" value="ARM_PUB"/>
</dbReference>
<dbReference type="InterPro" id="IPR045210">
    <property type="entry name" value="RING-Ubox_PUB"/>
</dbReference>
<evidence type="ECO:0000256" key="3">
    <source>
        <dbReference type="ARBA" id="ARBA00012483"/>
    </source>
</evidence>
<organism evidence="12">
    <name type="scientific">Araucaria cunninghamii</name>
    <name type="common">Hoop pine</name>
    <name type="synonym">Moreton Bay pine</name>
    <dbReference type="NCBI Taxonomy" id="56994"/>
    <lineage>
        <taxon>Eukaryota</taxon>
        <taxon>Viridiplantae</taxon>
        <taxon>Streptophyta</taxon>
        <taxon>Embryophyta</taxon>
        <taxon>Tracheophyta</taxon>
        <taxon>Spermatophyta</taxon>
        <taxon>Pinopsida</taxon>
        <taxon>Pinidae</taxon>
        <taxon>Conifers II</taxon>
        <taxon>Araucariales</taxon>
        <taxon>Araucariaceae</taxon>
        <taxon>Araucaria</taxon>
    </lineage>
</organism>
<dbReference type="InterPro" id="IPR036537">
    <property type="entry name" value="Adaptor_Cbl_N_dom_sf"/>
</dbReference>
<dbReference type="Gene3D" id="3.30.40.10">
    <property type="entry name" value="Zinc/RING finger domain, C3HC4 (zinc finger)"/>
    <property type="match status" value="1"/>
</dbReference>
<dbReference type="SMART" id="SM00504">
    <property type="entry name" value="Ubox"/>
    <property type="match status" value="1"/>
</dbReference>
<dbReference type="InterPro" id="IPR057623">
    <property type="entry name" value="PUB12-19-like_N"/>
</dbReference>
<dbReference type="PROSITE" id="PS51698">
    <property type="entry name" value="U_BOX"/>
    <property type="match status" value="1"/>
</dbReference>
<dbReference type="PANTHER" id="PTHR23315">
    <property type="entry name" value="U BOX DOMAIN-CONTAINING"/>
    <property type="match status" value="1"/>
</dbReference>
<dbReference type="SMART" id="SM00185">
    <property type="entry name" value="ARM"/>
    <property type="match status" value="5"/>
</dbReference>
<dbReference type="GO" id="GO:0016567">
    <property type="term" value="P:protein ubiquitination"/>
    <property type="evidence" value="ECO:0007669"/>
    <property type="project" value="UniProtKB-UniPathway"/>
</dbReference>
<dbReference type="AlphaFoldDB" id="A0A0D6R5F2"/>
<name>A0A0D6R5F2_ARACU</name>
<evidence type="ECO:0000256" key="9">
    <source>
        <dbReference type="ARBA" id="ARBA00076227"/>
    </source>
</evidence>
<dbReference type="InterPro" id="IPR000225">
    <property type="entry name" value="Armadillo"/>
</dbReference>
<evidence type="ECO:0000256" key="5">
    <source>
        <dbReference type="ARBA" id="ARBA00022737"/>
    </source>
</evidence>
<evidence type="ECO:0000256" key="10">
    <source>
        <dbReference type="PROSITE-ProRule" id="PRU00259"/>
    </source>
</evidence>
<evidence type="ECO:0000256" key="6">
    <source>
        <dbReference type="ARBA" id="ARBA00022786"/>
    </source>
</evidence>
<dbReference type="EMBL" id="GCKF01009943">
    <property type="protein sequence ID" value="JAG99067.1"/>
    <property type="molecule type" value="Transcribed_RNA"/>
</dbReference>
<accession>A0A0D6R5F2</accession>
<dbReference type="Pfam" id="PF25598">
    <property type="entry name" value="ARM_PUB"/>
    <property type="match status" value="1"/>
</dbReference>
<dbReference type="PROSITE" id="PS50176">
    <property type="entry name" value="ARM_REPEAT"/>
    <property type="match status" value="1"/>
</dbReference>
<evidence type="ECO:0000259" key="11">
    <source>
        <dbReference type="PROSITE" id="PS51698"/>
    </source>
</evidence>
<evidence type="ECO:0000256" key="7">
    <source>
        <dbReference type="ARBA" id="ARBA00074389"/>
    </source>
</evidence>
<dbReference type="SUPFAM" id="SSF57850">
    <property type="entry name" value="RING/U-box"/>
    <property type="match status" value="1"/>
</dbReference>
<proteinExistence type="predicted"/>
<dbReference type="InterPro" id="IPR013083">
    <property type="entry name" value="Znf_RING/FYVE/PHD"/>
</dbReference>
<dbReference type="InterPro" id="IPR011989">
    <property type="entry name" value="ARM-like"/>
</dbReference>
<dbReference type="EC" id="2.3.2.27" evidence="3"/>
<dbReference type="GO" id="GO:0061630">
    <property type="term" value="F:ubiquitin protein ligase activity"/>
    <property type="evidence" value="ECO:0007669"/>
    <property type="project" value="UniProtKB-EC"/>
</dbReference>
<dbReference type="InterPro" id="IPR016024">
    <property type="entry name" value="ARM-type_fold"/>
</dbReference>
<comment type="catalytic activity">
    <reaction evidence="1">
        <text>S-ubiquitinyl-[E2 ubiquitin-conjugating enzyme]-L-cysteine + [acceptor protein]-L-lysine = [E2 ubiquitin-conjugating enzyme]-L-cysteine + N(6)-ubiquitinyl-[acceptor protein]-L-lysine.</text>
        <dbReference type="EC" id="2.3.2.27"/>
    </reaction>
</comment>
<evidence type="ECO:0000256" key="4">
    <source>
        <dbReference type="ARBA" id="ARBA00022679"/>
    </source>
</evidence>
<reference evidence="12" key="1">
    <citation type="submission" date="2015-03" db="EMBL/GenBank/DDBJ databases">
        <title>A transcriptome of Araucaria cunninghamii, an australian fine timber species.</title>
        <authorList>
            <person name="Jing Yi C.J.Y."/>
            <person name="Yin San L.Y.S."/>
            <person name="Abdul Karim S.S."/>
            <person name="Wan Azmi N.N."/>
            <person name="Hercus R.R."/>
            <person name="Croft L.L."/>
        </authorList>
    </citation>
    <scope>NUCLEOTIDE SEQUENCE</scope>
    <source>
        <strain evidence="12">MI0301</strain>
        <tissue evidence="12">Leaf</tissue>
    </source>
</reference>
<evidence type="ECO:0000313" key="12">
    <source>
        <dbReference type="EMBL" id="JAG99067.1"/>
    </source>
</evidence>
<comment type="pathway">
    <text evidence="2">Protein modification; protein ubiquitination.</text>
</comment>
<dbReference type="InterPro" id="IPR059179">
    <property type="entry name" value="MLKL-like_MCAfunc"/>
</dbReference>
<dbReference type="FunFam" id="3.30.40.10:FF:000114">
    <property type="entry name" value="RING-type E3 ubiquitin transferase"/>
    <property type="match status" value="1"/>
</dbReference>
<dbReference type="FunFam" id="1.25.10.10:FF:000082">
    <property type="entry name" value="RING-type E3 ubiquitin transferase"/>
    <property type="match status" value="1"/>
</dbReference>
<dbReference type="Pfam" id="PF04564">
    <property type="entry name" value="U-box"/>
    <property type="match status" value="1"/>
</dbReference>
<evidence type="ECO:0000256" key="8">
    <source>
        <dbReference type="ARBA" id="ARBA00075465"/>
    </source>
</evidence>
<dbReference type="UniPathway" id="UPA00143"/>
<evidence type="ECO:0000256" key="2">
    <source>
        <dbReference type="ARBA" id="ARBA00004906"/>
    </source>
</evidence>
<dbReference type="Gene3D" id="1.20.930.20">
    <property type="entry name" value="Adaptor protein Cbl, N-terminal domain"/>
    <property type="match status" value="1"/>
</dbReference>
<evidence type="ECO:0000256" key="1">
    <source>
        <dbReference type="ARBA" id="ARBA00000900"/>
    </source>
</evidence>
<feature type="repeat" description="ARM" evidence="10">
    <location>
        <begin position="422"/>
        <end position="460"/>
    </location>
</feature>
<dbReference type="Pfam" id="PF25368">
    <property type="entry name" value="PUB10_N"/>
    <property type="match status" value="1"/>
</dbReference>
<feature type="domain" description="U-box" evidence="11">
    <location>
        <begin position="278"/>
        <end position="352"/>
    </location>
</feature>